<organism evidence="2 3">
    <name type="scientific">Tagetes erecta</name>
    <name type="common">African marigold</name>
    <dbReference type="NCBI Taxonomy" id="13708"/>
    <lineage>
        <taxon>Eukaryota</taxon>
        <taxon>Viridiplantae</taxon>
        <taxon>Streptophyta</taxon>
        <taxon>Embryophyta</taxon>
        <taxon>Tracheophyta</taxon>
        <taxon>Spermatophyta</taxon>
        <taxon>Magnoliopsida</taxon>
        <taxon>eudicotyledons</taxon>
        <taxon>Gunneridae</taxon>
        <taxon>Pentapetalae</taxon>
        <taxon>asterids</taxon>
        <taxon>campanulids</taxon>
        <taxon>Asterales</taxon>
        <taxon>Asteraceae</taxon>
        <taxon>Asteroideae</taxon>
        <taxon>Heliantheae alliance</taxon>
        <taxon>Tageteae</taxon>
        <taxon>Tagetes</taxon>
    </lineage>
</organism>
<feature type="transmembrane region" description="Helical" evidence="1">
    <location>
        <begin position="6"/>
        <end position="29"/>
    </location>
</feature>
<keyword evidence="1" id="KW-0472">Membrane</keyword>
<reference evidence="2" key="1">
    <citation type="journal article" date="2023" name="bioRxiv">
        <title>Improved chromosome-level genome assembly for marigold (Tagetes erecta).</title>
        <authorList>
            <person name="Jiang F."/>
            <person name="Yuan L."/>
            <person name="Wang S."/>
            <person name="Wang H."/>
            <person name="Xu D."/>
            <person name="Wang A."/>
            <person name="Fan W."/>
        </authorList>
    </citation>
    <scope>NUCLEOTIDE SEQUENCE</scope>
    <source>
        <strain evidence="2">WSJ</strain>
        <tissue evidence="2">Leaf</tissue>
    </source>
</reference>
<keyword evidence="1" id="KW-1133">Transmembrane helix</keyword>
<name>A0AAD8LF71_TARER</name>
<protein>
    <submittedName>
        <fullName evidence="2">Uncharacterized protein</fullName>
    </submittedName>
</protein>
<proteinExistence type="predicted"/>
<keyword evidence="3" id="KW-1185">Reference proteome</keyword>
<sequence length="167" mass="18596">MTIDKVTLAITIYGLVLVLWCFIFLLGYYQFWIKKTQLALSCLIKGFQVEPNDWKDSQLVNHVLLFDAECTSDFKESMLQLGLGGGSKSISGITDLELAKEDIYEDSVGSFGLLFSGAFSLPLDLEGLAKRAEPTLSAYKYPTPPSIHLVATLFNRSRDQSLSTDRD</sequence>
<dbReference type="EMBL" id="JAUHHV010000001">
    <property type="protein sequence ID" value="KAK1436465.1"/>
    <property type="molecule type" value="Genomic_DNA"/>
</dbReference>
<evidence type="ECO:0000313" key="3">
    <source>
        <dbReference type="Proteomes" id="UP001229421"/>
    </source>
</evidence>
<keyword evidence="1" id="KW-0812">Transmembrane</keyword>
<comment type="caution">
    <text evidence="2">The sequence shown here is derived from an EMBL/GenBank/DDBJ whole genome shotgun (WGS) entry which is preliminary data.</text>
</comment>
<accession>A0AAD8LF71</accession>
<dbReference type="Proteomes" id="UP001229421">
    <property type="component" value="Unassembled WGS sequence"/>
</dbReference>
<evidence type="ECO:0000256" key="1">
    <source>
        <dbReference type="SAM" id="Phobius"/>
    </source>
</evidence>
<gene>
    <name evidence="2" type="ORF">QVD17_02245</name>
</gene>
<evidence type="ECO:0000313" key="2">
    <source>
        <dbReference type="EMBL" id="KAK1436465.1"/>
    </source>
</evidence>
<dbReference type="AlphaFoldDB" id="A0AAD8LF71"/>